<evidence type="ECO:0000313" key="3">
    <source>
        <dbReference type="Proteomes" id="UP001175211"/>
    </source>
</evidence>
<dbReference type="InterPro" id="IPR001810">
    <property type="entry name" value="F-box_dom"/>
</dbReference>
<dbReference type="RefSeq" id="XP_060330089.1">
    <property type="nucleotide sequence ID" value="XM_060482307.1"/>
</dbReference>
<comment type="caution">
    <text evidence="2">The sequence shown here is derived from an EMBL/GenBank/DDBJ whole genome shotgun (WGS) entry which is preliminary data.</text>
</comment>
<keyword evidence="3" id="KW-1185">Reference proteome</keyword>
<dbReference type="InterPro" id="IPR036047">
    <property type="entry name" value="F-box-like_dom_sf"/>
</dbReference>
<dbReference type="Pfam" id="PF12937">
    <property type="entry name" value="F-box-like"/>
    <property type="match status" value="1"/>
</dbReference>
<dbReference type="EMBL" id="JAUEPS010000020">
    <property type="protein sequence ID" value="KAK0457790.1"/>
    <property type="molecule type" value="Genomic_DNA"/>
</dbReference>
<dbReference type="GeneID" id="85365855"/>
<name>A0AA39N5A1_ARMTA</name>
<accession>A0AA39N5A1</accession>
<dbReference type="Gene3D" id="1.20.1280.50">
    <property type="match status" value="1"/>
</dbReference>
<evidence type="ECO:0000313" key="2">
    <source>
        <dbReference type="EMBL" id="KAK0457790.1"/>
    </source>
</evidence>
<evidence type="ECO:0000259" key="1">
    <source>
        <dbReference type="Pfam" id="PF12937"/>
    </source>
</evidence>
<gene>
    <name evidence="2" type="ORF">EV420DRAFT_478535</name>
</gene>
<feature type="domain" description="F-box" evidence="1">
    <location>
        <begin position="11"/>
        <end position="52"/>
    </location>
</feature>
<dbReference type="SUPFAM" id="SSF81383">
    <property type="entry name" value="F-box domain"/>
    <property type="match status" value="1"/>
</dbReference>
<proteinExistence type="predicted"/>
<reference evidence="2" key="1">
    <citation type="submission" date="2023-06" db="EMBL/GenBank/DDBJ databases">
        <authorList>
            <consortium name="Lawrence Berkeley National Laboratory"/>
            <person name="Ahrendt S."/>
            <person name="Sahu N."/>
            <person name="Indic B."/>
            <person name="Wong-Bajracharya J."/>
            <person name="Merenyi Z."/>
            <person name="Ke H.-M."/>
            <person name="Monk M."/>
            <person name="Kocsube S."/>
            <person name="Drula E."/>
            <person name="Lipzen A."/>
            <person name="Balint B."/>
            <person name="Henrissat B."/>
            <person name="Andreopoulos B."/>
            <person name="Martin F.M."/>
            <person name="Harder C.B."/>
            <person name="Rigling D."/>
            <person name="Ford K.L."/>
            <person name="Foster G.D."/>
            <person name="Pangilinan J."/>
            <person name="Papanicolaou A."/>
            <person name="Barry K."/>
            <person name="LaButti K."/>
            <person name="Viragh M."/>
            <person name="Koriabine M."/>
            <person name="Yan M."/>
            <person name="Riley R."/>
            <person name="Champramary S."/>
            <person name="Plett K.L."/>
            <person name="Tsai I.J."/>
            <person name="Slot J."/>
            <person name="Sipos G."/>
            <person name="Plett J."/>
            <person name="Nagy L.G."/>
            <person name="Grigoriev I.V."/>
        </authorList>
    </citation>
    <scope>NUCLEOTIDE SEQUENCE</scope>
    <source>
        <strain evidence="2">CCBAS 213</strain>
    </source>
</reference>
<dbReference type="AlphaFoldDB" id="A0AA39N5A1"/>
<organism evidence="2 3">
    <name type="scientific">Armillaria tabescens</name>
    <name type="common">Ringless honey mushroom</name>
    <name type="synonym">Agaricus tabescens</name>
    <dbReference type="NCBI Taxonomy" id="1929756"/>
    <lineage>
        <taxon>Eukaryota</taxon>
        <taxon>Fungi</taxon>
        <taxon>Dikarya</taxon>
        <taxon>Basidiomycota</taxon>
        <taxon>Agaricomycotina</taxon>
        <taxon>Agaricomycetes</taxon>
        <taxon>Agaricomycetidae</taxon>
        <taxon>Agaricales</taxon>
        <taxon>Marasmiineae</taxon>
        <taxon>Physalacriaceae</taxon>
        <taxon>Desarmillaria</taxon>
    </lineage>
</organism>
<dbReference type="Proteomes" id="UP001175211">
    <property type="component" value="Unassembled WGS sequence"/>
</dbReference>
<protein>
    <recommendedName>
        <fullName evidence="1">F-box domain-containing protein</fullName>
    </recommendedName>
</protein>
<sequence length="432" mass="49530">MMSSSPTSQLPQLPQELINAIIDYLLGDIPSLRACSLVCRAWTEHAQENIFHEQRFCTPESIRGDLHKFRDLLCMSPHLGAFVKTIKLHAFPDGWIGWIHPSRHHEMNTASPQVFPLLTNLKAFSFKLEHDDSWDQIVGVSVADAYKSTLRTASLTRVHLSWITFDLYSNFLHLMSDLLAVRELSLSAITIKTFDNAMPAKRNGNRPLRLISLHLNLDATLLQNFTRWLVNDKSPFDLGQIRSLTVLSTYDRTQIATLPSVSALEIILKRIETGTIIHLGLENALSSPLSSFPSLRNLKMIKLLKHPFIPSNCITFFAQEIIEGGPHAVEEFTVHFEAYRDQIGFSGNNEDWRILDPISGTDCHVRVRFTFPILLEEYWDEAVSHFTSQIQTALPNLYRKNLLHLDFQIFSEDEGDDRYQPYDDIYQYYTRG</sequence>